<feature type="region of interest" description="Disordered" evidence="1">
    <location>
        <begin position="579"/>
        <end position="615"/>
    </location>
</feature>
<gene>
    <name evidence="2" type="primary">WBGene00111674</name>
</gene>
<dbReference type="PANTHER" id="PTHR33845">
    <property type="entry name" value="C2H2-TYPE DOMAIN-CONTAINING PROTEIN"/>
    <property type="match status" value="1"/>
</dbReference>
<dbReference type="InterPro" id="IPR036047">
    <property type="entry name" value="F-box-like_dom_sf"/>
</dbReference>
<dbReference type="PROSITE" id="PS50181">
    <property type="entry name" value="FBOX"/>
    <property type="match status" value="1"/>
</dbReference>
<sequence>MQIQLILLFHLIHLIRLIFILALSSLAERFAPLSPPSPLVMERLPAEVVEGIIAHLTKDERLALRTVCHRLNTLILPRLPVLWPPEQAHFSVLKLQKLPDTLHISLPALSPPMAQHLVPLTTHATRTWKRWNGEKIDCFSTFSFPSSGAFSLFEKATIDHLEVAKLLPLYVEGGNLQQLQQLLQGCTVDRTTLVFDHQTMRNLHAIPSFLRSISCRSVEFILERTDQYDMLAPYSSGSNSRHFLDFRPILSSLSPSFKKVCDHEHDTHCEECREVKRVLQILNGKLLEAHTVSDADGKTDRFLLERMCGMAEKSTRYIEAFQAHVVRAVVSDNEKGRIQAALKDGEALVTADWAQKVLPQKAIEAQSGYFGKSGMSVHITHCYAKINNQVYHHALHHIFESSKQGSSDVALILRHAFSVLEEKGITRVTLRSDNAACYKSAELIGDLYQLSNDSLDLSRYIYSEPQAGKGPCDRSASHMKRKITEFTNAKRNVRDAEEIFEALTTNEPVKGTSAFLCLMGEVDKKRKKSAITGISSLYDITFEKDGILSRQHCGIGTGQKTSKLTGLFSRLEKLRVSGVSVARKTRGRKPSKSSRKRARPVSSDEEVVQVENDDDQVEEEIEGEMDDEEDLVVLSGVHTYGREQPRDPRRVHWKSYEKLGSRVLSTLFKAGIRSIEVGPQILAKGVITMTRDQLDALIDSLTPLPRPLRLSLHLYAAIKDVPMGRYERADDEEQRRSVQVKVDEDWTPLRGTWGQRITIELAAEETD</sequence>
<dbReference type="Pfam" id="PF00646">
    <property type="entry name" value="F-box"/>
    <property type="match status" value="1"/>
</dbReference>
<evidence type="ECO:0000313" key="2">
    <source>
        <dbReference type="EnsemblMetazoa" id="PPA22120.1"/>
    </source>
</evidence>
<accession>A0A2A6CMS2</accession>
<dbReference type="Proteomes" id="UP000005239">
    <property type="component" value="Unassembled WGS sequence"/>
</dbReference>
<evidence type="ECO:0000313" key="3">
    <source>
        <dbReference type="Proteomes" id="UP000005239"/>
    </source>
</evidence>
<accession>A0A8R1YGI2</accession>
<organism evidence="2 3">
    <name type="scientific">Pristionchus pacificus</name>
    <name type="common">Parasitic nematode worm</name>
    <dbReference type="NCBI Taxonomy" id="54126"/>
    <lineage>
        <taxon>Eukaryota</taxon>
        <taxon>Metazoa</taxon>
        <taxon>Ecdysozoa</taxon>
        <taxon>Nematoda</taxon>
        <taxon>Chromadorea</taxon>
        <taxon>Rhabditida</taxon>
        <taxon>Rhabditina</taxon>
        <taxon>Diplogasteromorpha</taxon>
        <taxon>Diplogasteroidea</taxon>
        <taxon>Neodiplogasteridae</taxon>
        <taxon>Pristionchus</taxon>
    </lineage>
</organism>
<feature type="compositionally biased region" description="Acidic residues" evidence="1">
    <location>
        <begin position="603"/>
        <end position="615"/>
    </location>
</feature>
<reference evidence="2" key="2">
    <citation type="submission" date="2022-06" db="UniProtKB">
        <authorList>
            <consortium name="EnsemblMetazoa"/>
        </authorList>
    </citation>
    <scope>IDENTIFICATION</scope>
    <source>
        <strain evidence="2">PS312</strain>
    </source>
</reference>
<dbReference type="EnsemblMetazoa" id="PPA22120.1">
    <property type="protein sequence ID" value="PPA22120.1"/>
    <property type="gene ID" value="WBGene00111674"/>
</dbReference>
<reference evidence="3" key="1">
    <citation type="journal article" date="2008" name="Nat. Genet.">
        <title>The Pristionchus pacificus genome provides a unique perspective on nematode lifestyle and parasitism.</title>
        <authorList>
            <person name="Dieterich C."/>
            <person name="Clifton S.W."/>
            <person name="Schuster L.N."/>
            <person name="Chinwalla A."/>
            <person name="Delehaunty K."/>
            <person name="Dinkelacker I."/>
            <person name="Fulton L."/>
            <person name="Fulton R."/>
            <person name="Godfrey J."/>
            <person name="Minx P."/>
            <person name="Mitreva M."/>
            <person name="Roeseler W."/>
            <person name="Tian H."/>
            <person name="Witte H."/>
            <person name="Yang S.P."/>
            <person name="Wilson R.K."/>
            <person name="Sommer R.J."/>
        </authorList>
    </citation>
    <scope>NUCLEOTIDE SEQUENCE [LARGE SCALE GENOMIC DNA]</scope>
    <source>
        <strain evidence="3">PS312</strain>
    </source>
</reference>
<dbReference type="InterPro" id="IPR001810">
    <property type="entry name" value="F-box_dom"/>
</dbReference>
<dbReference type="OrthoDB" id="5877535at2759"/>
<dbReference type="AlphaFoldDB" id="A0A2A6CMS2"/>
<protein>
    <submittedName>
        <fullName evidence="2">F-box domain-containing protein</fullName>
    </submittedName>
</protein>
<name>A0A2A6CMS2_PRIPA</name>
<proteinExistence type="predicted"/>
<dbReference type="SUPFAM" id="SSF81383">
    <property type="entry name" value="F-box domain"/>
    <property type="match status" value="1"/>
</dbReference>
<evidence type="ECO:0000256" key="1">
    <source>
        <dbReference type="SAM" id="MobiDB-lite"/>
    </source>
</evidence>
<feature type="compositionally biased region" description="Basic residues" evidence="1">
    <location>
        <begin position="583"/>
        <end position="599"/>
    </location>
</feature>
<dbReference type="PANTHER" id="PTHR33845:SF1">
    <property type="entry name" value="C2H2-TYPE DOMAIN-CONTAINING PROTEIN"/>
    <property type="match status" value="1"/>
</dbReference>
<keyword evidence="3" id="KW-1185">Reference proteome</keyword>